<feature type="compositionally biased region" description="Basic and acidic residues" evidence="8">
    <location>
        <begin position="41"/>
        <end position="55"/>
    </location>
</feature>
<feature type="domain" description="RRM" evidence="9">
    <location>
        <begin position="358"/>
        <end position="453"/>
    </location>
</feature>
<evidence type="ECO:0000256" key="5">
    <source>
        <dbReference type="ARBA" id="ARBA00022884"/>
    </source>
</evidence>
<dbReference type="SUPFAM" id="SSF54928">
    <property type="entry name" value="RNA-binding domain, RBD"/>
    <property type="match status" value="1"/>
</dbReference>
<reference evidence="10 11" key="1">
    <citation type="submission" date="2016-06" db="EMBL/GenBank/DDBJ databases">
        <title>Comparative genomics of the ectomycorrhizal sister species Rhizopogon vinicolor and Rhizopogon vesiculosus (Basidiomycota: Boletales) reveals a divergence of the mating type B locus.</title>
        <authorList>
            <consortium name="DOE Joint Genome Institute"/>
            <person name="Mujic A.B."/>
            <person name="Kuo A."/>
            <person name="Tritt A."/>
            <person name="Lipzen A."/>
            <person name="Chen C."/>
            <person name="Johnson J."/>
            <person name="Sharma A."/>
            <person name="Barry K."/>
            <person name="Grigoriev I.V."/>
            <person name="Spatafora J.W."/>
        </authorList>
    </citation>
    <scope>NUCLEOTIDE SEQUENCE [LARGE SCALE GENOMIC DNA]</scope>
    <source>
        <strain evidence="10 11">AM-OR11-026</strain>
    </source>
</reference>
<sequence length="575" mass="63495">MSFSTFLLGEKATGTIDTELDALFQIQVHKTQDDTSPAASNDKKRKSEGEGDRQRHGPKKRKSAPEKPQQDSSASSPPKHEKERSSKGKKAKKRKSEAQEPKAISAVESSSVERPSDRVDISDSEEENGPSTIVHESLLNTGKKSDQRASARKEKYAPPDESEEQRNLRTIFVGNLSSEVAQKRPLQKQLHKHILSSVPTAKIESARFRSVAFQKPTTKLPDDDGKEKAPRPHDRDRTSSWRKHNPATDEPKNDEKKFLTPSQKKKVAFINHELHPSADSVNAYIVFAHPPPARERPSNLPPPPPVMDPFEAARLAVEKCNGTVFMDRTIRVDSLGRPADDNGKQSALSAAFGGDPKSTVFVGSLDFASKEEDVRAFFESLLTAERGAPSQASEATKSWVSRVRIVRDKDTQLGKGFAYVQFTDRVCVDEVLAMEESKLRFAKRKLRVQRCKILPNGSKTDKAAATKNASASSKAAGAPVINIPKGDPSLGEKLATLSKEERKQVKAADADRLARRMAKKKARMALSKQGVPVHGKEKGRERARKTGAAKKSVAAPRKQGRIRSEKSMSKRNMKK</sequence>
<feature type="compositionally biased region" description="Basic and acidic residues" evidence="8">
    <location>
        <begin position="143"/>
        <end position="158"/>
    </location>
</feature>
<gene>
    <name evidence="10" type="ORF">K503DRAFT_735182</name>
</gene>
<evidence type="ECO:0000256" key="1">
    <source>
        <dbReference type="ARBA" id="ARBA00002475"/>
    </source>
</evidence>
<keyword evidence="6" id="KW-0539">Nucleus</keyword>
<dbReference type="InParanoid" id="A0A1B7N9Z2"/>
<evidence type="ECO:0000256" key="6">
    <source>
        <dbReference type="ARBA" id="ARBA00023242"/>
    </source>
</evidence>
<dbReference type="InterPro" id="IPR000504">
    <property type="entry name" value="RRM_dom"/>
</dbReference>
<dbReference type="SMART" id="SM00360">
    <property type="entry name" value="RRM"/>
    <property type="match status" value="1"/>
</dbReference>
<dbReference type="GO" id="GO:0000463">
    <property type="term" value="P:maturation of LSU-rRNA from tricistronic rRNA transcript (SSU-rRNA, 5.8S rRNA, LSU-rRNA)"/>
    <property type="evidence" value="ECO:0007669"/>
    <property type="project" value="TreeGrafter"/>
</dbReference>
<dbReference type="InterPro" id="IPR012677">
    <property type="entry name" value="Nucleotide-bd_a/b_plait_sf"/>
</dbReference>
<dbReference type="PROSITE" id="PS50102">
    <property type="entry name" value="RRM"/>
    <property type="match status" value="1"/>
</dbReference>
<evidence type="ECO:0000256" key="8">
    <source>
        <dbReference type="SAM" id="MobiDB-lite"/>
    </source>
</evidence>
<evidence type="ECO:0000256" key="7">
    <source>
        <dbReference type="PROSITE-ProRule" id="PRU00176"/>
    </source>
</evidence>
<accession>A0A1B7N9Z2</accession>
<dbReference type="EMBL" id="KV448174">
    <property type="protein sequence ID" value="OAX41677.1"/>
    <property type="molecule type" value="Genomic_DNA"/>
</dbReference>
<dbReference type="Proteomes" id="UP000092154">
    <property type="component" value="Unassembled WGS sequence"/>
</dbReference>
<comment type="similarity">
    <text evidence="3">Belongs to the RRM RBM34 family.</text>
</comment>
<dbReference type="Gene3D" id="3.30.70.330">
    <property type="match status" value="2"/>
</dbReference>
<comment type="function">
    <text evidence="1">Involved in pre-25S rRNA processing.</text>
</comment>
<dbReference type="GO" id="GO:0005730">
    <property type="term" value="C:nucleolus"/>
    <property type="evidence" value="ECO:0007669"/>
    <property type="project" value="UniProtKB-SubCell"/>
</dbReference>
<evidence type="ECO:0000256" key="2">
    <source>
        <dbReference type="ARBA" id="ARBA00004604"/>
    </source>
</evidence>
<feature type="region of interest" description="Disordered" evidence="8">
    <location>
        <begin position="521"/>
        <end position="575"/>
    </location>
</feature>
<feature type="region of interest" description="Disordered" evidence="8">
    <location>
        <begin position="205"/>
        <end position="260"/>
    </location>
</feature>
<protein>
    <recommendedName>
        <fullName evidence="4">Nucleolar protein 12</fullName>
    </recommendedName>
</protein>
<dbReference type="PANTHER" id="PTHR23236">
    <property type="entry name" value="EUKARYOTIC TRANSLATION INITIATION FACTOR 4B/4H"/>
    <property type="match status" value="1"/>
</dbReference>
<dbReference type="STRING" id="1314800.A0A1B7N9Z2"/>
<dbReference type="GO" id="GO:0019843">
    <property type="term" value="F:rRNA binding"/>
    <property type="evidence" value="ECO:0007669"/>
    <property type="project" value="TreeGrafter"/>
</dbReference>
<feature type="compositionally biased region" description="Basic and acidic residues" evidence="8">
    <location>
        <begin position="246"/>
        <end position="258"/>
    </location>
</feature>
<organism evidence="10 11">
    <name type="scientific">Rhizopogon vinicolor AM-OR11-026</name>
    <dbReference type="NCBI Taxonomy" id="1314800"/>
    <lineage>
        <taxon>Eukaryota</taxon>
        <taxon>Fungi</taxon>
        <taxon>Dikarya</taxon>
        <taxon>Basidiomycota</taxon>
        <taxon>Agaricomycotina</taxon>
        <taxon>Agaricomycetes</taxon>
        <taxon>Agaricomycetidae</taxon>
        <taxon>Boletales</taxon>
        <taxon>Suillineae</taxon>
        <taxon>Rhizopogonaceae</taxon>
        <taxon>Rhizopogon</taxon>
    </lineage>
</organism>
<evidence type="ECO:0000256" key="4">
    <source>
        <dbReference type="ARBA" id="ARBA00015520"/>
    </source>
</evidence>
<keyword evidence="5 7" id="KW-0694">RNA-binding</keyword>
<name>A0A1B7N9Z2_9AGAM</name>
<proteinExistence type="inferred from homology"/>
<dbReference type="InterPro" id="IPR035979">
    <property type="entry name" value="RBD_domain_sf"/>
</dbReference>
<evidence type="ECO:0000313" key="10">
    <source>
        <dbReference type="EMBL" id="OAX41677.1"/>
    </source>
</evidence>
<evidence type="ECO:0000313" key="11">
    <source>
        <dbReference type="Proteomes" id="UP000092154"/>
    </source>
</evidence>
<dbReference type="PANTHER" id="PTHR23236:SF25">
    <property type="entry name" value="RNA-BINDING PROTEIN 34"/>
    <property type="match status" value="1"/>
</dbReference>
<comment type="subcellular location">
    <subcellularLocation>
        <location evidence="2">Nucleus</location>
        <location evidence="2">Nucleolus</location>
    </subcellularLocation>
</comment>
<dbReference type="OrthoDB" id="442677at2759"/>
<evidence type="ECO:0000256" key="3">
    <source>
        <dbReference type="ARBA" id="ARBA00007077"/>
    </source>
</evidence>
<dbReference type="FunCoup" id="A0A1B7N9Z2">
    <property type="interactions" value="306"/>
</dbReference>
<feature type="region of interest" description="Disordered" evidence="8">
    <location>
        <begin position="29"/>
        <end position="168"/>
    </location>
</feature>
<evidence type="ECO:0000259" key="9">
    <source>
        <dbReference type="PROSITE" id="PS50102"/>
    </source>
</evidence>
<feature type="compositionally biased region" description="Basic and acidic residues" evidence="8">
    <location>
        <begin position="220"/>
        <end position="239"/>
    </location>
</feature>
<keyword evidence="11" id="KW-1185">Reference proteome</keyword>
<dbReference type="AlphaFoldDB" id="A0A1B7N9Z2"/>